<sequence>MPYLVDLYERLQEDYDTKDILVLKRLPTGIADLTQSLGDELDLIGVPNVQSVAFHARNLLARETSLDIISYEERIEFLALVIDQHDWDHEYFEGPSELDSFGRDVGQILMDATWQGGFDIDGTGEYDDFLTELASINERFHDRLDERGQTERARVLQNALETIEDPDVLAEAQREYDAIIVAEFEEFNSIERTYLSYLAESAELVCLAESDSSIERVWSEPGESTAESSGLESPTEPLTTERDLNQAHSKIAEHLATGKEIATDDESLADDTYLIQELTFEEQLQTVANEIEYLRHKHDLRYDEIGVLLKDANGPIPEARHALQHSGIPVASATVLGLDQDPSVRELHGLATYIHEQSDTAQTLLTTRLDIEPDTLDAIVEDVRSNQSLVGQLEAWIRLTQLKDRIAKTEEEAKAKNQFSHVEMLLEVAEFVDDADYLDATWPRFNSILERTVTDYQTSSHSDDLDVEEGGVLVDTVNVLKNDQRKAVFLLNVVEGEYPEGLALTPLFPTAWLRKMTGFPNVTDVSPETVTDTFRPAEMEAVSPLNEYYRQLDRRKLAIGARSAQDHLYFCTYEADSDTLDRTYQPSRYLRQITDTLQIPQIGEGEYERDVYTTGNVSRIILEQPWEQLEAVRAAASIGDQDVALEDAEQLFGAIQSLIESAEIDPRFSDAVYRQVEMARGEVGDQ</sequence>
<name>A0A2A2F7S3_9EURY</name>
<comment type="caution">
    <text evidence="2">The sequence shown here is derived from an EMBL/GenBank/DDBJ whole genome shotgun (WGS) entry which is preliminary data.</text>
</comment>
<gene>
    <name evidence="2" type="ORF">CK500_15210</name>
</gene>
<protein>
    <submittedName>
        <fullName evidence="2">Uncharacterized protein</fullName>
    </submittedName>
</protein>
<feature type="region of interest" description="Disordered" evidence="1">
    <location>
        <begin position="217"/>
        <end position="238"/>
    </location>
</feature>
<organism evidence="2 3">
    <name type="scientific">Halorubrum salipaludis</name>
    <dbReference type="NCBI Taxonomy" id="2032630"/>
    <lineage>
        <taxon>Archaea</taxon>
        <taxon>Methanobacteriati</taxon>
        <taxon>Methanobacteriota</taxon>
        <taxon>Stenosarchaea group</taxon>
        <taxon>Halobacteria</taxon>
        <taxon>Halobacteriales</taxon>
        <taxon>Haloferacaceae</taxon>
        <taxon>Halorubrum</taxon>
    </lineage>
</organism>
<dbReference type="Proteomes" id="UP000218083">
    <property type="component" value="Unassembled WGS sequence"/>
</dbReference>
<dbReference type="InterPro" id="IPR027417">
    <property type="entry name" value="P-loop_NTPase"/>
</dbReference>
<dbReference type="AlphaFoldDB" id="A0A2A2F7S3"/>
<accession>A0A2A2F7S3</accession>
<reference evidence="2 3" key="1">
    <citation type="submission" date="2017-08" db="EMBL/GenBank/DDBJ databases">
        <title>The strain WRN001 was isolated from Binhai saline alkaline soil, Tianjin, China.</title>
        <authorList>
            <person name="Liu D."/>
            <person name="Zhang G."/>
        </authorList>
    </citation>
    <scope>NUCLEOTIDE SEQUENCE [LARGE SCALE GENOMIC DNA]</scope>
    <source>
        <strain evidence="2 3">WN019</strain>
    </source>
</reference>
<dbReference type="SUPFAM" id="SSF52540">
    <property type="entry name" value="P-loop containing nucleoside triphosphate hydrolases"/>
    <property type="match status" value="1"/>
</dbReference>
<proteinExistence type="predicted"/>
<keyword evidence="3" id="KW-1185">Reference proteome</keyword>
<evidence type="ECO:0000313" key="3">
    <source>
        <dbReference type="Proteomes" id="UP000218083"/>
    </source>
</evidence>
<feature type="compositionally biased region" description="Polar residues" evidence="1">
    <location>
        <begin position="225"/>
        <end position="238"/>
    </location>
</feature>
<evidence type="ECO:0000256" key="1">
    <source>
        <dbReference type="SAM" id="MobiDB-lite"/>
    </source>
</evidence>
<evidence type="ECO:0000313" key="2">
    <source>
        <dbReference type="EMBL" id="PAU80870.1"/>
    </source>
</evidence>
<dbReference type="EMBL" id="NSKC01000011">
    <property type="protein sequence ID" value="PAU80870.1"/>
    <property type="molecule type" value="Genomic_DNA"/>
</dbReference>